<accession>A0A9Q0TIJ4</accession>
<evidence type="ECO:0000313" key="1">
    <source>
        <dbReference type="EMBL" id="KAJ6712277.1"/>
    </source>
</evidence>
<reference evidence="1" key="1">
    <citation type="submission" date="2022-11" db="EMBL/GenBank/DDBJ databases">
        <authorList>
            <person name="Hyden B.L."/>
            <person name="Feng K."/>
            <person name="Yates T."/>
            <person name="Jawdy S."/>
            <person name="Smart L.B."/>
            <person name="Muchero W."/>
        </authorList>
    </citation>
    <scope>NUCLEOTIDE SEQUENCE</scope>
    <source>
        <tissue evidence="1">Shoot tip</tissue>
    </source>
</reference>
<evidence type="ECO:0000313" key="2">
    <source>
        <dbReference type="Proteomes" id="UP001151532"/>
    </source>
</evidence>
<keyword evidence="2" id="KW-1185">Reference proteome</keyword>
<gene>
    <name evidence="1" type="ORF">OIU79_008489</name>
</gene>
<dbReference type="AlphaFoldDB" id="A0A9Q0TIJ4"/>
<dbReference type="EMBL" id="JAPFFK010000015">
    <property type="protein sequence ID" value="KAJ6712277.1"/>
    <property type="molecule type" value="Genomic_DNA"/>
</dbReference>
<dbReference type="Proteomes" id="UP001151532">
    <property type="component" value="Chromosome 1"/>
</dbReference>
<proteinExistence type="predicted"/>
<reference evidence="1" key="2">
    <citation type="journal article" date="2023" name="Int. J. Mol. Sci.">
        <title>De Novo Assembly and Annotation of 11 Diverse Shrub Willow (Salix) Genomes Reveals Novel Gene Organization in Sex-Linked Regions.</title>
        <authorList>
            <person name="Hyden B."/>
            <person name="Feng K."/>
            <person name="Yates T.B."/>
            <person name="Jawdy S."/>
            <person name="Cereghino C."/>
            <person name="Smart L.B."/>
            <person name="Muchero W."/>
        </authorList>
    </citation>
    <scope>NUCLEOTIDE SEQUENCE</scope>
    <source>
        <tissue evidence="1">Shoot tip</tissue>
    </source>
</reference>
<protein>
    <submittedName>
        <fullName evidence="1">Uncharacterized protein</fullName>
    </submittedName>
</protein>
<name>A0A9Q0TIJ4_SALPP</name>
<organism evidence="1 2">
    <name type="scientific">Salix purpurea</name>
    <name type="common">Purple osier willow</name>
    <dbReference type="NCBI Taxonomy" id="77065"/>
    <lineage>
        <taxon>Eukaryota</taxon>
        <taxon>Viridiplantae</taxon>
        <taxon>Streptophyta</taxon>
        <taxon>Embryophyta</taxon>
        <taxon>Tracheophyta</taxon>
        <taxon>Spermatophyta</taxon>
        <taxon>Magnoliopsida</taxon>
        <taxon>eudicotyledons</taxon>
        <taxon>Gunneridae</taxon>
        <taxon>Pentapetalae</taxon>
        <taxon>rosids</taxon>
        <taxon>fabids</taxon>
        <taxon>Malpighiales</taxon>
        <taxon>Salicaceae</taxon>
        <taxon>Saliceae</taxon>
        <taxon>Salix</taxon>
    </lineage>
</organism>
<sequence>MFVEIQFQASPNPAHAFSSRLSSGHVEVDLTGVRRRRFMETRRAQVGFKILAVNHEAGENGGLVLESID</sequence>
<comment type="caution">
    <text evidence="1">The sequence shown here is derived from an EMBL/GenBank/DDBJ whole genome shotgun (WGS) entry which is preliminary data.</text>
</comment>